<evidence type="ECO:0000256" key="1">
    <source>
        <dbReference type="ARBA" id="ARBA00001947"/>
    </source>
</evidence>
<dbReference type="EMBL" id="SJFN01000018">
    <property type="protein sequence ID" value="TBW36811.1"/>
    <property type="molecule type" value="Genomic_DNA"/>
</dbReference>
<evidence type="ECO:0000256" key="2">
    <source>
        <dbReference type="ARBA" id="ARBA00004141"/>
    </source>
</evidence>
<evidence type="ECO:0000256" key="8">
    <source>
        <dbReference type="SAM" id="MobiDB-lite"/>
    </source>
</evidence>
<keyword evidence="12" id="KW-1185">Reference proteome</keyword>
<keyword evidence="6 9" id="KW-1133">Transmembrane helix</keyword>
<comment type="subcellular location">
    <subcellularLocation>
        <location evidence="2">Membrane</location>
        <topology evidence="2">Multi-pass membrane protein</topology>
    </subcellularLocation>
    <subcellularLocation>
        <location evidence="3">Membrane</location>
        <topology evidence="3">Single-pass membrane protein</topology>
    </subcellularLocation>
</comment>
<evidence type="ECO:0000256" key="3">
    <source>
        <dbReference type="ARBA" id="ARBA00004167"/>
    </source>
</evidence>
<feature type="transmembrane region" description="Helical" evidence="9">
    <location>
        <begin position="295"/>
        <end position="313"/>
    </location>
</feature>
<dbReference type="PANTHER" id="PTHR30386:SF26">
    <property type="entry name" value="TRANSPORT PROTEIN COMB"/>
    <property type="match status" value="1"/>
</dbReference>
<feature type="region of interest" description="Disordered" evidence="8">
    <location>
        <begin position="126"/>
        <end position="145"/>
    </location>
</feature>
<accession>A0A4Q9VMJ0</accession>
<dbReference type="PANTHER" id="PTHR30386">
    <property type="entry name" value="MEMBRANE FUSION SUBUNIT OF EMRAB-TOLC MULTIDRUG EFFLUX PUMP"/>
    <property type="match status" value="1"/>
</dbReference>
<keyword evidence="7 9" id="KW-0472">Membrane</keyword>
<dbReference type="AlphaFoldDB" id="A0A4Q9VMJ0"/>
<evidence type="ECO:0000256" key="6">
    <source>
        <dbReference type="ARBA" id="ARBA00022989"/>
    </source>
</evidence>
<protein>
    <submittedName>
        <fullName evidence="11">HlyD family efflux transporter periplasmic adaptor subunit</fullName>
    </submittedName>
</protein>
<feature type="transmembrane region" description="Helical" evidence="9">
    <location>
        <begin position="423"/>
        <end position="443"/>
    </location>
</feature>
<evidence type="ECO:0000256" key="7">
    <source>
        <dbReference type="ARBA" id="ARBA00023136"/>
    </source>
</evidence>
<feature type="transmembrane region" description="Helical" evidence="9">
    <location>
        <begin position="524"/>
        <end position="543"/>
    </location>
</feature>
<name>A0A4Q9VMJ0_9HYPH</name>
<feature type="transmembrane region" description="Helical" evidence="9">
    <location>
        <begin position="390"/>
        <end position="411"/>
    </location>
</feature>
<evidence type="ECO:0000256" key="9">
    <source>
        <dbReference type="SAM" id="Phobius"/>
    </source>
</evidence>
<reference evidence="11 12" key="1">
    <citation type="submission" date="2019-02" db="EMBL/GenBank/DDBJ databases">
        <title>Siculibacillus lacustris gen. nov., sp. nov., a new rosette-forming bacterium isolated from a freshwater crater lake (Lake St. Ana, Romania).</title>
        <authorList>
            <person name="Felfoldi T."/>
            <person name="Marton Z."/>
            <person name="Szabo A."/>
            <person name="Mentes A."/>
            <person name="Boka K."/>
            <person name="Marialigeti K."/>
            <person name="Mathe I."/>
            <person name="Koncz M."/>
            <person name="Schumann P."/>
            <person name="Toth E."/>
        </authorList>
    </citation>
    <scope>NUCLEOTIDE SEQUENCE [LARGE SCALE GENOMIC DNA]</scope>
    <source>
        <strain evidence="11 12">SA-279</strain>
    </source>
</reference>
<gene>
    <name evidence="11" type="ORF">EYW49_13315</name>
</gene>
<dbReference type="OrthoDB" id="9759690at2"/>
<feature type="transmembrane region" description="Helical" evidence="9">
    <location>
        <begin position="350"/>
        <end position="370"/>
    </location>
</feature>
<comment type="similarity">
    <text evidence="4">Belongs to the peptidase M50B family.</text>
</comment>
<dbReference type="GO" id="GO:0006508">
    <property type="term" value="P:proteolysis"/>
    <property type="evidence" value="ECO:0007669"/>
    <property type="project" value="InterPro"/>
</dbReference>
<feature type="domain" description="Peptidase M50" evidence="10">
    <location>
        <begin position="333"/>
        <end position="411"/>
    </location>
</feature>
<organism evidence="11 12">
    <name type="scientific">Siculibacillus lacustris</name>
    <dbReference type="NCBI Taxonomy" id="1549641"/>
    <lineage>
        <taxon>Bacteria</taxon>
        <taxon>Pseudomonadati</taxon>
        <taxon>Pseudomonadota</taxon>
        <taxon>Alphaproteobacteria</taxon>
        <taxon>Hyphomicrobiales</taxon>
        <taxon>Ancalomicrobiaceae</taxon>
        <taxon>Siculibacillus</taxon>
    </lineage>
</organism>
<dbReference type="InterPro" id="IPR050739">
    <property type="entry name" value="MFP"/>
</dbReference>
<dbReference type="Proteomes" id="UP000292781">
    <property type="component" value="Unassembled WGS sequence"/>
</dbReference>
<proteinExistence type="inferred from homology"/>
<feature type="transmembrane region" description="Helical" evidence="9">
    <location>
        <begin position="494"/>
        <end position="517"/>
    </location>
</feature>
<evidence type="ECO:0000256" key="5">
    <source>
        <dbReference type="ARBA" id="ARBA00022692"/>
    </source>
</evidence>
<sequence length="846" mass="92890">MSPTRLIERYLPNGSCNDVKYYMYVKVSLAMRDLYPRVSRYLPVSLPERRRRRQILFRDPKRFNCRKRRPTGRPTSPSRTSPEPGSTKSSVHFRNIGPRRGARHPPSNRAGVAAGADRGARIGWLGRTPHRAAPPPRPASSRKRSRMADLYLPEIRDDLMLFPGPTEADGSPSWTIGDPARNKFFRIGWPAFEIIARWVMGDADAIAADVGRTTPLTIDAEDVVEVGRFLVLNQLVRADRAVDTRRLATLHQRERSSILVWLLHHYLFFRIPLVRPDAFLERLLPRLGWLGGRRFLIATVVALAVGLVLLVRQIDVFAAEIADSFNWQGAASYAVALIAAKIVHESAHAFVAKAAGCRVGTMGLAFLVMWPVLYTDVNESWKLPSRRARLAIGSAGILAELVLASWALAAWGLLPDGAPRQAALVLATTTLVSSLLLNLSPFMRFDGYFLLMDALGVPNLHGRAFAMARWGLRECLFDLREPPPETFAPVAGRLLIAFAWVVWIYRLVVFLGIALLVYHFIVKIVGILLFAVEIGWFVVLPVWTEIRAWATRGGALFGRPRGWITVAVGGLVGIALLVPIETSVSGPAIRQAAFRQPLFAASPGILRAVEVRDGDRVAVGTPLFRFESPDLAHRIDGAARRIALAERALRGAGFDASMQQRTQSSKEQLLAATAQKLAAERERSQLTLVSTVTGRITDLAPDVAPGQWISPRLQLATLIADGNASITAYVGEEDIERIEPGARARFFAAAPGWSPLTARVATIERVAVRHLDAPSLASFGGGPIAVRPGDRELTPTQALYRVRLTADEPAPAIELRGTIHIAAAAASPVSRFWRAVAGIVLRESGM</sequence>
<evidence type="ECO:0000259" key="10">
    <source>
        <dbReference type="Pfam" id="PF02163"/>
    </source>
</evidence>
<comment type="cofactor">
    <cofactor evidence="1">
        <name>Zn(2+)</name>
        <dbReference type="ChEBI" id="CHEBI:29105"/>
    </cofactor>
</comment>
<feature type="region of interest" description="Disordered" evidence="8">
    <location>
        <begin position="57"/>
        <end position="114"/>
    </location>
</feature>
<evidence type="ECO:0000313" key="12">
    <source>
        <dbReference type="Proteomes" id="UP000292781"/>
    </source>
</evidence>
<feature type="transmembrane region" description="Helical" evidence="9">
    <location>
        <begin position="563"/>
        <end position="580"/>
    </location>
</feature>
<comment type="caution">
    <text evidence="11">The sequence shown here is derived from an EMBL/GenBank/DDBJ whole genome shotgun (WGS) entry which is preliminary data.</text>
</comment>
<evidence type="ECO:0000256" key="4">
    <source>
        <dbReference type="ARBA" id="ARBA00007931"/>
    </source>
</evidence>
<keyword evidence="5 9" id="KW-0812">Transmembrane</keyword>
<dbReference type="InterPro" id="IPR008915">
    <property type="entry name" value="Peptidase_M50"/>
</dbReference>
<feature type="compositionally biased region" description="Low complexity" evidence="8">
    <location>
        <begin position="72"/>
        <end position="87"/>
    </location>
</feature>
<dbReference type="Pfam" id="PF02163">
    <property type="entry name" value="Peptidase_M50"/>
    <property type="match status" value="1"/>
</dbReference>
<evidence type="ECO:0000313" key="11">
    <source>
        <dbReference type="EMBL" id="TBW36811.1"/>
    </source>
</evidence>
<dbReference type="GO" id="GO:0016020">
    <property type="term" value="C:membrane"/>
    <property type="evidence" value="ECO:0007669"/>
    <property type="project" value="UniProtKB-SubCell"/>
</dbReference>